<dbReference type="InterPro" id="IPR050739">
    <property type="entry name" value="MFP"/>
</dbReference>
<feature type="coiled-coil region" evidence="1">
    <location>
        <begin position="135"/>
        <end position="263"/>
    </location>
</feature>
<keyword evidence="3" id="KW-1133">Transmembrane helix</keyword>
<evidence type="ECO:0000256" key="3">
    <source>
        <dbReference type="SAM" id="Phobius"/>
    </source>
</evidence>
<keyword evidence="3" id="KW-0472">Membrane</keyword>
<evidence type="ECO:0000256" key="2">
    <source>
        <dbReference type="SAM" id="MobiDB-lite"/>
    </source>
</evidence>
<evidence type="ECO:0000259" key="4">
    <source>
        <dbReference type="Pfam" id="PF25876"/>
    </source>
</evidence>
<feature type="compositionally biased region" description="Basic and acidic residues" evidence="2">
    <location>
        <begin position="1"/>
        <end position="19"/>
    </location>
</feature>
<organism evidence="7 8">
    <name type="scientific">Microvirga guangxiensis</name>
    <dbReference type="NCBI Taxonomy" id="549386"/>
    <lineage>
        <taxon>Bacteria</taxon>
        <taxon>Pseudomonadati</taxon>
        <taxon>Pseudomonadota</taxon>
        <taxon>Alphaproteobacteria</taxon>
        <taxon>Hyphomicrobiales</taxon>
        <taxon>Methylobacteriaceae</taxon>
        <taxon>Microvirga</taxon>
    </lineage>
</organism>
<dbReference type="EMBL" id="FMVJ01000002">
    <property type="protein sequence ID" value="SCX88228.1"/>
    <property type="molecule type" value="Genomic_DNA"/>
</dbReference>
<proteinExistence type="predicted"/>
<dbReference type="Pfam" id="PF25917">
    <property type="entry name" value="BSH_RND"/>
    <property type="match status" value="1"/>
</dbReference>
<dbReference type="PANTHER" id="PTHR30386">
    <property type="entry name" value="MEMBRANE FUSION SUBUNIT OF EMRAB-TOLC MULTIDRUG EFFLUX PUMP"/>
    <property type="match status" value="1"/>
</dbReference>
<feature type="region of interest" description="Disordered" evidence="2">
    <location>
        <begin position="1"/>
        <end position="49"/>
    </location>
</feature>
<dbReference type="STRING" id="549386.SAMN02927923_00206"/>
<dbReference type="Gene3D" id="2.40.50.100">
    <property type="match status" value="1"/>
</dbReference>
<feature type="compositionally biased region" description="Polar residues" evidence="2">
    <location>
        <begin position="22"/>
        <end position="32"/>
    </location>
</feature>
<dbReference type="AlphaFoldDB" id="A0A1G5BDI9"/>
<evidence type="ECO:0000256" key="1">
    <source>
        <dbReference type="SAM" id="Coils"/>
    </source>
</evidence>
<dbReference type="InterPro" id="IPR058624">
    <property type="entry name" value="MdtA-like_HH"/>
</dbReference>
<evidence type="ECO:0000313" key="7">
    <source>
        <dbReference type="EMBL" id="SCX88228.1"/>
    </source>
</evidence>
<keyword evidence="3" id="KW-0812">Transmembrane</keyword>
<feature type="domain" description="Multidrug resistance protein MdtA-like alpha-helical hairpin" evidence="4">
    <location>
        <begin position="164"/>
        <end position="229"/>
    </location>
</feature>
<dbReference type="RefSeq" id="WP_091128396.1">
    <property type="nucleotide sequence ID" value="NZ_FMVJ01000002.1"/>
</dbReference>
<name>A0A1G5BDI9_9HYPH</name>
<keyword evidence="1" id="KW-0175">Coiled coil</keyword>
<dbReference type="Gene3D" id="1.10.287.470">
    <property type="entry name" value="Helix hairpin bin"/>
    <property type="match status" value="1"/>
</dbReference>
<dbReference type="SUPFAM" id="SSF111369">
    <property type="entry name" value="HlyD-like secretion proteins"/>
    <property type="match status" value="3"/>
</dbReference>
<dbReference type="InterPro" id="IPR058792">
    <property type="entry name" value="Beta-barrel_RND_2"/>
</dbReference>
<keyword evidence="8" id="KW-1185">Reference proteome</keyword>
<sequence>MAYREEFERGGKGDSRPVMDRQPSQVPETEQAAQEAGQGTPAQAAASPKAKSRKKPILIVLAGAALLFGGYEGFHWWTEGRFMVSTEDAYVQADITILSAKVSGYVSSVAVTNNQSVKAGDLIATIDDGDYRFALQSAKDKLATQESAIERIGRQIEAGRASVAQAEAQIASAQAGFERAESDYGRQQQLARSDYTSRAALENAKAARDQAQASVKSAQAALAAASANVDVLGAQQNEARRVAAELQTSVEKAQRDLSFTEIRAPADGVIGNKAVEIGTFVQPGARLAALVPLTSVHVDANFKETQLASLKVGQKVKIEVDAFPDADIVGTVESVSPASGAVFSLLPPENATGNFTKIVQRVPVRVAVNPEVARQGLLRPGLSVVVDVDTRTSAEPQKTASVKP</sequence>
<dbReference type="Gene3D" id="2.40.30.170">
    <property type="match status" value="1"/>
</dbReference>
<evidence type="ECO:0000259" key="5">
    <source>
        <dbReference type="Pfam" id="PF25917"/>
    </source>
</evidence>
<dbReference type="GO" id="GO:0055085">
    <property type="term" value="P:transmembrane transport"/>
    <property type="evidence" value="ECO:0007669"/>
    <property type="project" value="InterPro"/>
</dbReference>
<feature type="transmembrane region" description="Helical" evidence="3">
    <location>
        <begin position="57"/>
        <end position="77"/>
    </location>
</feature>
<dbReference type="Proteomes" id="UP000199569">
    <property type="component" value="Unassembled WGS sequence"/>
</dbReference>
<feature type="domain" description="CusB-like beta-barrel" evidence="6">
    <location>
        <begin position="296"/>
        <end position="338"/>
    </location>
</feature>
<protein>
    <submittedName>
        <fullName evidence="7">Membrane fusion protein, multidrug efflux system</fullName>
    </submittedName>
</protein>
<dbReference type="PANTHER" id="PTHR30386:SF24">
    <property type="entry name" value="MULTIDRUG RESISTANCE EFFLUX PUMP"/>
    <property type="match status" value="1"/>
</dbReference>
<dbReference type="Pfam" id="PF25876">
    <property type="entry name" value="HH_MFP_RND"/>
    <property type="match status" value="1"/>
</dbReference>
<accession>A0A1G5BDI9</accession>
<feature type="domain" description="Multidrug resistance protein MdtA-like barrel-sandwich hybrid" evidence="5">
    <location>
        <begin position="99"/>
        <end position="291"/>
    </location>
</feature>
<dbReference type="InterPro" id="IPR058625">
    <property type="entry name" value="MdtA-like_BSH"/>
</dbReference>
<dbReference type="Pfam" id="PF25954">
    <property type="entry name" value="Beta-barrel_RND_2"/>
    <property type="match status" value="1"/>
</dbReference>
<gene>
    <name evidence="7" type="ORF">SAMN02927923_00206</name>
</gene>
<dbReference type="OrthoDB" id="9811754at2"/>
<evidence type="ECO:0000313" key="8">
    <source>
        <dbReference type="Proteomes" id="UP000199569"/>
    </source>
</evidence>
<reference evidence="7 8" key="1">
    <citation type="submission" date="2016-10" db="EMBL/GenBank/DDBJ databases">
        <authorList>
            <person name="de Groot N.N."/>
        </authorList>
    </citation>
    <scope>NUCLEOTIDE SEQUENCE [LARGE SCALE GENOMIC DNA]</scope>
    <source>
        <strain evidence="7 8">CGMCC 1.7666</strain>
    </source>
</reference>
<evidence type="ECO:0000259" key="6">
    <source>
        <dbReference type="Pfam" id="PF25954"/>
    </source>
</evidence>